<reference evidence="1" key="1">
    <citation type="submission" date="2016-10" db="EMBL/GenBank/DDBJ databases">
        <authorList>
            <person name="Benchimol M."/>
            <person name="Almeida L.G."/>
            <person name="Vasconcelos A.T."/>
            <person name="Perreira-Neves A."/>
            <person name="Rosa I.A."/>
            <person name="Tasca T."/>
            <person name="Bogo M.R."/>
            <person name="de Souza W."/>
        </authorList>
    </citation>
    <scope>NUCLEOTIDE SEQUENCE [LARGE SCALE GENOMIC DNA]</scope>
    <source>
        <strain evidence="1">K</strain>
    </source>
</reference>
<comment type="caution">
    <text evidence="1">The sequence shown here is derived from an EMBL/GenBank/DDBJ whole genome shotgun (WGS) entry which is preliminary data.</text>
</comment>
<dbReference type="AlphaFoldDB" id="A0A1J4J9F2"/>
<dbReference type="Proteomes" id="UP000179807">
    <property type="component" value="Unassembled WGS sequence"/>
</dbReference>
<dbReference type="GeneID" id="94846550"/>
<sequence length="197" mass="23375">MKEAIGPFRVFDDSPEDNFYRCLNMIQKQPSLCQRFSFNDLLLPNVTNRIRKYLKLSHQYLSKIVDFQLSTKHQTVSVFYESENLSLEEIISNINFFDTNFIISIAYQLLSVLRYLHSNDFSHRISISIISSSQKMTQSNWLILRFLKTSAFPNLMNICHLNIFYQIQILQMKMNSQKIHFKILIQNVLKKLMKIHV</sequence>
<evidence type="ECO:0000313" key="2">
    <source>
        <dbReference type="Proteomes" id="UP000179807"/>
    </source>
</evidence>
<proteinExistence type="predicted"/>
<dbReference type="InterPro" id="IPR011009">
    <property type="entry name" value="Kinase-like_dom_sf"/>
</dbReference>
<protein>
    <recommendedName>
        <fullName evidence="3">Protein kinase domain-containing protein</fullName>
    </recommendedName>
</protein>
<dbReference type="SUPFAM" id="SSF56112">
    <property type="entry name" value="Protein kinase-like (PK-like)"/>
    <property type="match status" value="1"/>
</dbReference>
<gene>
    <name evidence="1" type="ORF">TRFO_38105</name>
</gene>
<organism evidence="1 2">
    <name type="scientific">Tritrichomonas foetus</name>
    <dbReference type="NCBI Taxonomy" id="1144522"/>
    <lineage>
        <taxon>Eukaryota</taxon>
        <taxon>Metamonada</taxon>
        <taxon>Parabasalia</taxon>
        <taxon>Tritrichomonadida</taxon>
        <taxon>Tritrichomonadidae</taxon>
        <taxon>Tritrichomonas</taxon>
    </lineage>
</organism>
<evidence type="ECO:0000313" key="1">
    <source>
        <dbReference type="EMBL" id="OHS95776.1"/>
    </source>
</evidence>
<accession>A0A1J4J9F2</accession>
<keyword evidence="2" id="KW-1185">Reference proteome</keyword>
<dbReference type="Gene3D" id="1.10.510.10">
    <property type="entry name" value="Transferase(Phosphotransferase) domain 1"/>
    <property type="match status" value="1"/>
</dbReference>
<dbReference type="RefSeq" id="XP_068348913.1">
    <property type="nucleotide sequence ID" value="XM_068511846.1"/>
</dbReference>
<evidence type="ECO:0008006" key="3">
    <source>
        <dbReference type="Google" id="ProtNLM"/>
    </source>
</evidence>
<dbReference type="EMBL" id="MLAK01001223">
    <property type="protein sequence ID" value="OHS95776.1"/>
    <property type="molecule type" value="Genomic_DNA"/>
</dbReference>
<name>A0A1J4J9F2_9EUKA</name>
<dbReference type="VEuPathDB" id="TrichDB:TRFO_38105"/>